<feature type="domain" description="N-acetyltransferase" evidence="1">
    <location>
        <begin position="28"/>
        <end position="193"/>
    </location>
</feature>
<dbReference type="GO" id="GO:0016747">
    <property type="term" value="F:acyltransferase activity, transferring groups other than amino-acyl groups"/>
    <property type="evidence" value="ECO:0007669"/>
    <property type="project" value="InterPro"/>
</dbReference>
<sequence>MPQELPQESLQDLPQNLPQAARLVKPSVAYRESFLASHAEWEGAWQDGAGVDADADFSAPGAFEQWVARLLSQESEPLSPGMVTCTFRWLVAGDQYLGSVALRHELNEYLANFGGHLGYGIRPSARRQGHATAALAQMLDLARERGMDRVLLTCAEANLGSRGTIEANGGVLEDVRVDGDGVALRRYWISLGA</sequence>
<gene>
    <name evidence="2" type="ORF">DWQ67_07785</name>
</gene>
<dbReference type="SUPFAM" id="SSF55729">
    <property type="entry name" value="Acyl-CoA N-acyltransferases (Nat)"/>
    <property type="match status" value="1"/>
</dbReference>
<evidence type="ECO:0000313" key="2">
    <source>
        <dbReference type="EMBL" id="RKW70384.1"/>
    </source>
</evidence>
<organism evidence="2 3">
    <name type="scientific">Galactobacter caseinivorans</name>
    <dbReference type="NCBI Taxonomy" id="2676123"/>
    <lineage>
        <taxon>Bacteria</taxon>
        <taxon>Bacillati</taxon>
        <taxon>Actinomycetota</taxon>
        <taxon>Actinomycetes</taxon>
        <taxon>Micrococcales</taxon>
        <taxon>Micrococcaceae</taxon>
        <taxon>Galactobacter</taxon>
    </lineage>
</organism>
<dbReference type="Proteomes" id="UP000273119">
    <property type="component" value="Unassembled WGS sequence"/>
</dbReference>
<dbReference type="EMBL" id="QQXL01000004">
    <property type="protein sequence ID" value="RKW70384.1"/>
    <property type="molecule type" value="Genomic_DNA"/>
</dbReference>
<dbReference type="PANTHER" id="PTHR39173:SF1">
    <property type="entry name" value="ACETYLTRANSFERASE"/>
    <property type="match status" value="1"/>
</dbReference>
<protein>
    <submittedName>
        <fullName evidence="2">GNAT family acetyltransferase</fullName>
    </submittedName>
</protein>
<dbReference type="RefSeq" id="WP_121485037.1">
    <property type="nucleotide sequence ID" value="NZ_QQXL01000004.1"/>
</dbReference>
<keyword evidence="2" id="KW-0808">Transferase</keyword>
<comment type="caution">
    <text evidence="2">The sequence shown here is derived from an EMBL/GenBank/DDBJ whole genome shotgun (WGS) entry which is preliminary data.</text>
</comment>
<evidence type="ECO:0000259" key="1">
    <source>
        <dbReference type="PROSITE" id="PS51186"/>
    </source>
</evidence>
<dbReference type="InterPro" id="IPR016181">
    <property type="entry name" value="Acyl_CoA_acyltransferase"/>
</dbReference>
<dbReference type="Gene3D" id="3.40.630.30">
    <property type="match status" value="1"/>
</dbReference>
<keyword evidence="3" id="KW-1185">Reference proteome</keyword>
<dbReference type="PANTHER" id="PTHR39173">
    <property type="entry name" value="ACETYLTRANSFERASE"/>
    <property type="match status" value="1"/>
</dbReference>
<accession>A0A496PIS8</accession>
<dbReference type="InterPro" id="IPR000182">
    <property type="entry name" value="GNAT_dom"/>
</dbReference>
<evidence type="ECO:0000313" key="3">
    <source>
        <dbReference type="Proteomes" id="UP000273119"/>
    </source>
</evidence>
<name>A0A496PIS8_9MICC</name>
<reference evidence="2 3" key="1">
    <citation type="submission" date="2018-07" db="EMBL/GenBank/DDBJ databases">
        <title>Arthrobacter sp. nov., isolated from raw cow's milk with high bacterial count.</title>
        <authorList>
            <person name="Hahne J."/>
            <person name="Isele D."/>
            <person name="Lipski A."/>
        </authorList>
    </citation>
    <scope>NUCLEOTIDE SEQUENCE [LARGE SCALE GENOMIC DNA]</scope>
    <source>
        <strain evidence="2 3">JZ R-183</strain>
    </source>
</reference>
<dbReference type="Pfam" id="PF13302">
    <property type="entry name" value="Acetyltransf_3"/>
    <property type="match status" value="1"/>
</dbReference>
<dbReference type="PROSITE" id="PS51186">
    <property type="entry name" value="GNAT"/>
    <property type="match status" value="1"/>
</dbReference>
<proteinExistence type="predicted"/>
<dbReference type="AlphaFoldDB" id="A0A496PIS8"/>
<dbReference type="CDD" id="cd04301">
    <property type="entry name" value="NAT_SF"/>
    <property type="match status" value="1"/>
</dbReference>